<evidence type="ECO:0000256" key="1">
    <source>
        <dbReference type="PROSITE-ProRule" id="PRU00175"/>
    </source>
</evidence>
<feature type="compositionally biased region" description="Low complexity" evidence="2">
    <location>
        <begin position="188"/>
        <end position="198"/>
    </location>
</feature>
<sequence>MAAVAQSRIQDDVHPLLRHPKPIKRDTAKAQRMLGLIADDEEKLKGLQREKSVTTRWLERPMYEHLEVSDMESEKEETGHEQKVDSVHEARTEEEEDDAELLERWTKPDRPISYNSEASISLEAKTKIDTSFVKRRPDPIDCPRPISYNSQHLLCPEWTASPATASPNVQRPRPVSLQPNSPNTGNRSFSSTSSIGSSPHFVHPQTWATPPTQYRAGARGERPVSFQPQSFASLGSPMPNELRPRPTSFASYPHERPRSHNKIASSRGLRDNSYPNFSRPTASGSAPKTVPGEQMENDALYEQFDDGEVGPPSPSSPVRAALNGFDLSENKNKPEKKAKKRWSTIPNTFMKFARRRSSAPSQEPPEFETKMHDLRHMNLTEENLHWYENEVSQAPNTPKTHMSGIDLIPTPTHSPLHVEHPLFEAPLPLPFAPWTADGPPSPASSLDNRRGSRTSSLSPTRNNASSRLSVQNVAHSRPTSGYSHRSSIVIPSPTSIAPQQRSMIDIPGSPRTTPARKNTPTLERTCLMCKSTKSIPEFASRHITSSCWHETSTCFQCLQSWIETSLNTRGRGQCTCPECGEYMAWEDIDAFC</sequence>
<gene>
    <name evidence="4" type="ORF">K460DRAFT_360393</name>
</gene>
<keyword evidence="5" id="KW-1185">Reference proteome</keyword>
<dbReference type="InterPro" id="IPR001841">
    <property type="entry name" value="Znf_RING"/>
</dbReference>
<protein>
    <recommendedName>
        <fullName evidence="3">RING-type domain-containing protein</fullName>
    </recommendedName>
</protein>
<dbReference type="OrthoDB" id="3767399at2759"/>
<dbReference type="EMBL" id="ML976621">
    <property type="protein sequence ID" value="KAF1840028.1"/>
    <property type="molecule type" value="Genomic_DNA"/>
</dbReference>
<keyword evidence="1" id="KW-0863">Zinc-finger</keyword>
<evidence type="ECO:0000313" key="5">
    <source>
        <dbReference type="Proteomes" id="UP000800039"/>
    </source>
</evidence>
<feature type="region of interest" description="Disordered" evidence="2">
    <location>
        <begin position="1"/>
        <end position="24"/>
    </location>
</feature>
<dbReference type="GO" id="GO:0008270">
    <property type="term" value="F:zinc ion binding"/>
    <property type="evidence" value="ECO:0007669"/>
    <property type="project" value="UniProtKB-KW"/>
</dbReference>
<keyword evidence="1" id="KW-0862">Zinc</keyword>
<keyword evidence="1" id="KW-0479">Metal-binding</keyword>
<feature type="region of interest" description="Disordered" evidence="2">
    <location>
        <begin position="65"/>
        <end position="113"/>
    </location>
</feature>
<feature type="compositionally biased region" description="Polar residues" evidence="2">
    <location>
        <begin position="273"/>
        <end position="286"/>
    </location>
</feature>
<feature type="domain" description="RING-type" evidence="3">
    <location>
        <begin position="526"/>
        <end position="579"/>
    </location>
</feature>
<dbReference type="AlphaFoldDB" id="A0A9P4G6P7"/>
<reference evidence="4" key="1">
    <citation type="submission" date="2020-01" db="EMBL/GenBank/DDBJ databases">
        <authorList>
            <consortium name="DOE Joint Genome Institute"/>
            <person name="Haridas S."/>
            <person name="Albert R."/>
            <person name="Binder M."/>
            <person name="Bloem J."/>
            <person name="Labutti K."/>
            <person name="Salamov A."/>
            <person name="Andreopoulos B."/>
            <person name="Baker S.E."/>
            <person name="Barry K."/>
            <person name="Bills G."/>
            <person name="Bluhm B.H."/>
            <person name="Cannon C."/>
            <person name="Castanera R."/>
            <person name="Culley D.E."/>
            <person name="Daum C."/>
            <person name="Ezra D."/>
            <person name="Gonzalez J.B."/>
            <person name="Henrissat B."/>
            <person name="Kuo A."/>
            <person name="Liang C."/>
            <person name="Lipzen A."/>
            <person name="Lutzoni F."/>
            <person name="Magnuson J."/>
            <person name="Mondo S."/>
            <person name="Nolan M."/>
            <person name="Ohm R."/>
            <person name="Pangilinan J."/>
            <person name="Park H.-J."/>
            <person name="Ramirez L."/>
            <person name="Alfaro M."/>
            <person name="Sun H."/>
            <person name="Tritt A."/>
            <person name="Yoshinaga Y."/>
            <person name="Zwiers L.-H."/>
            <person name="Turgeon B.G."/>
            <person name="Goodwin S.B."/>
            <person name="Spatafora J.W."/>
            <person name="Crous P.W."/>
            <person name="Grigoriev I.V."/>
        </authorList>
    </citation>
    <scope>NUCLEOTIDE SEQUENCE</scope>
    <source>
        <strain evidence="4">CBS 394.84</strain>
    </source>
</reference>
<feature type="compositionally biased region" description="Basic and acidic residues" evidence="2">
    <location>
        <begin position="76"/>
        <end position="91"/>
    </location>
</feature>
<evidence type="ECO:0000256" key="2">
    <source>
        <dbReference type="SAM" id="MobiDB-lite"/>
    </source>
</evidence>
<feature type="compositionally biased region" description="Polar residues" evidence="2">
    <location>
        <begin position="453"/>
        <end position="486"/>
    </location>
</feature>
<feature type="region of interest" description="Disordered" evidence="2">
    <location>
        <begin position="164"/>
        <end position="292"/>
    </location>
</feature>
<dbReference type="GeneID" id="63849512"/>
<feature type="region of interest" description="Disordered" evidence="2">
    <location>
        <begin position="433"/>
        <end position="490"/>
    </location>
</feature>
<feature type="compositionally biased region" description="Polar residues" evidence="2">
    <location>
        <begin position="177"/>
        <end position="187"/>
    </location>
</feature>
<proteinExistence type="predicted"/>
<dbReference type="Proteomes" id="UP000800039">
    <property type="component" value="Unassembled WGS sequence"/>
</dbReference>
<dbReference type="RefSeq" id="XP_040782591.1">
    <property type="nucleotide sequence ID" value="XM_040932261.1"/>
</dbReference>
<name>A0A9P4G6P7_9PLEO</name>
<accession>A0A9P4G6P7</accession>
<evidence type="ECO:0000313" key="4">
    <source>
        <dbReference type="EMBL" id="KAF1840028.1"/>
    </source>
</evidence>
<organism evidence="4 5">
    <name type="scientific">Cucurbitaria berberidis CBS 394.84</name>
    <dbReference type="NCBI Taxonomy" id="1168544"/>
    <lineage>
        <taxon>Eukaryota</taxon>
        <taxon>Fungi</taxon>
        <taxon>Dikarya</taxon>
        <taxon>Ascomycota</taxon>
        <taxon>Pezizomycotina</taxon>
        <taxon>Dothideomycetes</taxon>
        <taxon>Pleosporomycetidae</taxon>
        <taxon>Pleosporales</taxon>
        <taxon>Pleosporineae</taxon>
        <taxon>Cucurbitariaceae</taxon>
        <taxon>Cucurbitaria</taxon>
    </lineage>
</organism>
<feature type="compositionally biased region" description="Basic and acidic residues" evidence="2">
    <location>
        <begin position="101"/>
        <end position="110"/>
    </location>
</feature>
<evidence type="ECO:0000259" key="3">
    <source>
        <dbReference type="PROSITE" id="PS50089"/>
    </source>
</evidence>
<comment type="caution">
    <text evidence="4">The sequence shown here is derived from an EMBL/GenBank/DDBJ whole genome shotgun (WGS) entry which is preliminary data.</text>
</comment>
<dbReference type="PROSITE" id="PS50089">
    <property type="entry name" value="ZF_RING_2"/>
    <property type="match status" value="1"/>
</dbReference>